<evidence type="ECO:0000313" key="3">
    <source>
        <dbReference type="Proteomes" id="UP000006746"/>
    </source>
</evidence>
<gene>
    <name evidence="2" type="ORF">P24_18809</name>
</gene>
<accession>K2IWF8</accession>
<keyword evidence="3" id="KW-1185">Reference proteome</keyword>
<protein>
    <submittedName>
        <fullName evidence="2">Uncharacterized protein</fullName>
    </submittedName>
</protein>
<dbReference type="STRING" id="1207063.P24_18809"/>
<dbReference type="Proteomes" id="UP000006746">
    <property type="component" value="Unassembled WGS sequence"/>
</dbReference>
<name>K2IWF8_9PROT</name>
<proteinExistence type="predicted"/>
<organism evidence="2 3">
    <name type="scientific">Oceanibaculum indicum P24</name>
    <dbReference type="NCBI Taxonomy" id="1207063"/>
    <lineage>
        <taxon>Bacteria</taxon>
        <taxon>Pseudomonadati</taxon>
        <taxon>Pseudomonadota</taxon>
        <taxon>Alphaproteobacteria</taxon>
        <taxon>Rhodospirillales</taxon>
        <taxon>Oceanibaculaceae</taxon>
        <taxon>Oceanibaculum</taxon>
    </lineage>
</organism>
<comment type="caution">
    <text evidence="2">The sequence shown here is derived from an EMBL/GenBank/DDBJ whole genome shotgun (WGS) entry which is preliminary data.</text>
</comment>
<dbReference type="EMBL" id="AMRL01000060">
    <property type="protein sequence ID" value="EKE67188.1"/>
    <property type="molecule type" value="Genomic_DNA"/>
</dbReference>
<evidence type="ECO:0000256" key="1">
    <source>
        <dbReference type="SAM" id="MobiDB-lite"/>
    </source>
</evidence>
<dbReference type="RefSeq" id="WP_008946357.1">
    <property type="nucleotide sequence ID" value="NZ_AMRL01000060.1"/>
</dbReference>
<feature type="region of interest" description="Disordered" evidence="1">
    <location>
        <begin position="67"/>
        <end position="107"/>
    </location>
</feature>
<evidence type="ECO:0000313" key="2">
    <source>
        <dbReference type="EMBL" id="EKE67188.1"/>
    </source>
</evidence>
<sequence>MAASMLSLKELPGWPLLLSREQAAAYVGVSPVLFDKEVDQGLWPQPIRRGEKLGRKTWDRRQLDAALDSISGPGPQFAHDDFEQRRQAAKAGRGGATRQEKRRHAGR</sequence>
<dbReference type="AlphaFoldDB" id="K2IWF8"/>
<reference evidence="2 3" key="1">
    <citation type="journal article" date="2012" name="J. Bacteriol.">
        <title>Genome Sequence of Oceanibaculum indicum Type Strain P24.</title>
        <authorList>
            <person name="Lai Q."/>
            <person name="Shao Z."/>
        </authorList>
    </citation>
    <scope>NUCLEOTIDE SEQUENCE [LARGE SCALE GENOMIC DNA]</scope>
    <source>
        <strain evidence="2 3">P24</strain>
    </source>
</reference>
<dbReference type="eggNOG" id="ENOG5033P3Y">
    <property type="taxonomic scope" value="Bacteria"/>
</dbReference>